<sequence>MTEEVFNQVEVFVSEPVQKVLKTRTFGDSSNRINEICERYLELVRFDMPTLSLNEWVALLDCLNGTLRDASTIQCLEHDISDAIALDQLDKCWNIDGDDFCNRLKAMTYGQKTAIVEVVDRYWSAYGGKSVDANEALESIGAKIAR</sequence>
<accession>A0A5P9JS14</accession>
<dbReference type="AlphaFoldDB" id="A0A5P9JS14"/>
<reference evidence="1 2" key="1">
    <citation type="submission" date="2019-10" db="EMBL/GenBank/DDBJ databases">
        <title>Isolation, Identification of Microvirga thermotolerans HR1, a novel thermophilic bacterium and Comparative Genomics of the genus Microvirga.</title>
        <authorList>
            <person name="Li J."/>
            <person name="Zhang W."/>
            <person name="Lin M."/>
            <person name="Wang J."/>
        </authorList>
    </citation>
    <scope>NUCLEOTIDE SEQUENCE [LARGE SCALE GENOMIC DNA]</scope>
    <source>
        <strain evidence="1 2">HR1</strain>
    </source>
</reference>
<gene>
    <name evidence="1" type="ORF">GDR74_02390</name>
</gene>
<protein>
    <submittedName>
        <fullName evidence="1">Uncharacterized protein</fullName>
    </submittedName>
</protein>
<keyword evidence="2" id="KW-1185">Reference proteome</keyword>
<evidence type="ECO:0000313" key="1">
    <source>
        <dbReference type="EMBL" id="QFU15153.1"/>
    </source>
</evidence>
<dbReference type="KEGG" id="mico:GDR74_02390"/>
<dbReference type="Proteomes" id="UP000325614">
    <property type="component" value="Chromosome"/>
</dbReference>
<dbReference type="RefSeq" id="WP_152584803.1">
    <property type="nucleotide sequence ID" value="NZ_CP045423.1"/>
</dbReference>
<proteinExistence type="predicted"/>
<name>A0A5P9JS14_9HYPH</name>
<evidence type="ECO:0000313" key="2">
    <source>
        <dbReference type="Proteomes" id="UP000325614"/>
    </source>
</evidence>
<dbReference type="EMBL" id="CP045423">
    <property type="protein sequence ID" value="QFU15153.1"/>
    <property type="molecule type" value="Genomic_DNA"/>
</dbReference>
<organism evidence="1 2">
    <name type="scientific">Microvirga thermotolerans</name>
    <dbReference type="NCBI Taxonomy" id="2651334"/>
    <lineage>
        <taxon>Bacteria</taxon>
        <taxon>Pseudomonadati</taxon>
        <taxon>Pseudomonadota</taxon>
        <taxon>Alphaproteobacteria</taxon>
        <taxon>Hyphomicrobiales</taxon>
        <taxon>Methylobacteriaceae</taxon>
        <taxon>Microvirga</taxon>
    </lineage>
</organism>